<sequence length="155" mass="17921">MAEHALSQELLCPEGGRSLSYLRHLAKLQLYNFSKPLTYEQDADVWALNGHRHYLQGAFTEAKESYEWSLNILKNPSDSHIVFLRLGSIYLMQEKLQELEEAEDALMEANHLNAENAEVWAYLSLICLKVSKQLQHIIIKKYIQSIETESFNNPL</sequence>
<reference key="1">
    <citation type="journal article" date="2007" name="Nature">
        <title>The medaka draft genome and insights into vertebrate genome evolution.</title>
        <authorList>
            <person name="Kasahara M."/>
            <person name="Naruse K."/>
            <person name="Sasaki S."/>
            <person name="Nakatani Y."/>
            <person name="Qu W."/>
            <person name="Ahsan B."/>
            <person name="Yamada T."/>
            <person name="Nagayasu Y."/>
            <person name="Doi K."/>
            <person name="Kasai Y."/>
            <person name="Jindo T."/>
            <person name="Kobayashi D."/>
            <person name="Shimada A."/>
            <person name="Toyoda A."/>
            <person name="Kuroki Y."/>
            <person name="Fujiyama A."/>
            <person name="Sasaki T."/>
            <person name="Shimizu A."/>
            <person name="Asakawa S."/>
            <person name="Shimizu N."/>
            <person name="Hashimoto S."/>
            <person name="Yang J."/>
            <person name="Lee Y."/>
            <person name="Matsushima K."/>
            <person name="Sugano S."/>
            <person name="Sakaizumi M."/>
            <person name="Narita T."/>
            <person name="Ohishi K."/>
            <person name="Haga S."/>
            <person name="Ohta F."/>
            <person name="Nomoto H."/>
            <person name="Nogata K."/>
            <person name="Morishita T."/>
            <person name="Endo T."/>
            <person name="Shin-I T."/>
            <person name="Takeda H."/>
            <person name="Morishita S."/>
            <person name="Kohara Y."/>
        </authorList>
    </citation>
    <scope>NUCLEOTIDE SEQUENCE [LARGE SCALE GENOMIC DNA]</scope>
    <source>
        <strain>Hd-rR</strain>
    </source>
</reference>
<evidence type="ECO:0000313" key="4">
    <source>
        <dbReference type="Proteomes" id="UP000265200"/>
    </source>
</evidence>
<organism evidence="3 4">
    <name type="scientific">Oryzias latipes</name>
    <name type="common">Japanese rice fish</name>
    <name type="synonym">Japanese killifish</name>
    <dbReference type="NCBI Taxonomy" id="8090"/>
    <lineage>
        <taxon>Eukaryota</taxon>
        <taxon>Metazoa</taxon>
        <taxon>Chordata</taxon>
        <taxon>Craniata</taxon>
        <taxon>Vertebrata</taxon>
        <taxon>Euteleostomi</taxon>
        <taxon>Actinopterygii</taxon>
        <taxon>Neopterygii</taxon>
        <taxon>Teleostei</taxon>
        <taxon>Neoteleostei</taxon>
        <taxon>Acanthomorphata</taxon>
        <taxon>Ovalentaria</taxon>
        <taxon>Atherinomorphae</taxon>
        <taxon>Beloniformes</taxon>
        <taxon>Adrianichthyidae</taxon>
        <taxon>Oryziinae</taxon>
        <taxon>Oryzias</taxon>
    </lineage>
</organism>
<accession>A0A3P9H105</accession>
<dbReference type="AlphaFoldDB" id="A0A3P9H105"/>
<dbReference type="Ensembl" id="ENSORLT00015012524.1">
    <property type="protein sequence ID" value="ENSORLP00015001506.1"/>
    <property type="gene ID" value="ENSORLG00015002123.1"/>
</dbReference>
<evidence type="ECO:0000256" key="1">
    <source>
        <dbReference type="ARBA" id="ARBA00022737"/>
    </source>
</evidence>
<evidence type="ECO:0000313" key="3">
    <source>
        <dbReference type="Ensembl" id="ENSORLP00015001506.1"/>
    </source>
</evidence>
<dbReference type="InterPro" id="IPR011990">
    <property type="entry name" value="TPR-like_helical_dom_sf"/>
</dbReference>
<dbReference type="Gene3D" id="1.25.40.10">
    <property type="entry name" value="Tetratricopeptide repeat domain"/>
    <property type="match status" value="1"/>
</dbReference>
<keyword evidence="2" id="KW-0802">TPR repeat</keyword>
<dbReference type="PANTHER" id="PTHR44314:SF1">
    <property type="entry name" value="CILIA- AND FLAGELLA-ASSOCIATED PROTEIN 70"/>
    <property type="match status" value="1"/>
</dbReference>
<dbReference type="InterPro" id="IPR052628">
    <property type="entry name" value="CFAP70"/>
</dbReference>
<reference evidence="3" key="4">
    <citation type="submission" date="2025-09" db="UniProtKB">
        <authorList>
            <consortium name="Ensembl"/>
        </authorList>
    </citation>
    <scope>IDENTIFICATION</scope>
    <source>
        <strain evidence="3">HSOK</strain>
    </source>
</reference>
<reference evidence="3 4" key="2">
    <citation type="submission" date="2017-04" db="EMBL/GenBank/DDBJ databases">
        <title>CpG methylation of centromeres and impact of large insertions on vertebrate speciation.</title>
        <authorList>
            <person name="Ichikawa K."/>
            <person name="Yoshimura J."/>
            <person name="Morishita S."/>
        </authorList>
    </citation>
    <scope>NUCLEOTIDE SEQUENCE</scope>
    <source>
        <strain evidence="3 4">HSOK</strain>
    </source>
</reference>
<proteinExistence type="predicted"/>
<name>A0A3P9H105_ORYLA</name>
<dbReference type="SUPFAM" id="SSF48452">
    <property type="entry name" value="TPR-like"/>
    <property type="match status" value="1"/>
</dbReference>
<reference evidence="3" key="3">
    <citation type="submission" date="2025-08" db="UniProtKB">
        <authorList>
            <consortium name="Ensembl"/>
        </authorList>
    </citation>
    <scope>IDENTIFICATION</scope>
    <source>
        <strain evidence="3">HSOK</strain>
    </source>
</reference>
<dbReference type="PANTHER" id="PTHR44314">
    <property type="entry name" value="CILIA- AND FLAGELLA-ASSOCIATED PROTEIN 70"/>
    <property type="match status" value="1"/>
</dbReference>
<dbReference type="Proteomes" id="UP000265200">
    <property type="component" value="Chromosome 3"/>
</dbReference>
<evidence type="ECO:0000256" key="2">
    <source>
        <dbReference type="ARBA" id="ARBA00022803"/>
    </source>
</evidence>
<protein>
    <submittedName>
        <fullName evidence="3">Uncharacterized protein</fullName>
    </submittedName>
</protein>
<keyword evidence="1" id="KW-0677">Repeat</keyword>